<gene>
    <name evidence="6" type="primary">vapC</name>
    <name evidence="8" type="ORF">D5S18_14855</name>
</gene>
<feature type="domain" description="PIN" evidence="7">
    <location>
        <begin position="31"/>
        <end position="155"/>
    </location>
</feature>
<comment type="function">
    <text evidence="6">Toxic component of a toxin-antitoxin (TA) system. An RNase.</text>
</comment>
<feature type="binding site" evidence="6">
    <location>
        <position position="32"/>
    </location>
    <ligand>
        <name>Mg(2+)</name>
        <dbReference type="ChEBI" id="CHEBI:18420"/>
    </ligand>
</feature>
<dbReference type="InterPro" id="IPR002716">
    <property type="entry name" value="PIN_dom"/>
</dbReference>
<evidence type="ECO:0000256" key="5">
    <source>
        <dbReference type="ARBA" id="ARBA00022842"/>
    </source>
</evidence>
<keyword evidence="3 6" id="KW-0479">Metal-binding</keyword>
<dbReference type="Gene3D" id="3.40.50.1010">
    <property type="entry name" value="5'-nuclease"/>
    <property type="match status" value="1"/>
</dbReference>
<keyword evidence="1 6" id="KW-1277">Toxin-antitoxin system</keyword>
<keyword evidence="9" id="KW-1185">Reference proteome</keyword>
<organism evidence="8 9">
    <name type="scientific">Nocardia panacis</name>
    <dbReference type="NCBI Taxonomy" id="2340916"/>
    <lineage>
        <taxon>Bacteria</taxon>
        <taxon>Bacillati</taxon>
        <taxon>Actinomycetota</taxon>
        <taxon>Actinomycetes</taxon>
        <taxon>Mycobacteriales</taxon>
        <taxon>Nocardiaceae</taxon>
        <taxon>Nocardia</taxon>
    </lineage>
</organism>
<evidence type="ECO:0000256" key="2">
    <source>
        <dbReference type="ARBA" id="ARBA00022722"/>
    </source>
</evidence>
<accession>A0A3A4JW58</accession>
<evidence type="ECO:0000313" key="9">
    <source>
        <dbReference type="Proteomes" id="UP000266677"/>
    </source>
</evidence>
<dbReference type="GO" id="GO:0016787">
    <property type="term" value="F:hydrolase activity"/>
    <property type="evidence" value="ECO:0007669"/>
    <property type="project" value="UniProtKB-KW"/>
</dbReference>
<evidence type="ECO:0000256" key="4">
    <source>
        <dbReference type="ARBA" id="ARBA00022801"/>
    </source>
</evidence>
<protein>
    <recommendedName>
        <fullName evidence="6">Ribonuclease VapC</fullName>
        <shortName evidence="6">RNase VapC</shortName>
        <ecNumber evidence="6">3.1.-.-</ecNumber>
    </recommendedName>
    <alternativeName>
        <fullName evidence="6">Toxin VapC</fullName>
    </alternativeName>
</protein>
<dbReference type="EC" id="3.1.-.-" evidence="6"/>
<dbReference type="Proteomes" id="UP000266677">
    <property type="component" value="Unassembled WGS sequence"/>
</dbReference>
<dbReference type="GO" id="GO:0090729">
    <property type="term" value="F:toxin activity"/>
    <property type="evidence" value="ECO:0007669"/>
    <property type="project" value="UniProtKB-KW"/>
</dbReference>
<dbReference type="Pfam" id="PF01850">
    <property type="entry name" value="PIN"/>
    <property type="match status" value="1"/>
</dbReference>
<dbReference type="GO" id="GO:0004540">
    <property type="term" value="F:RNA nuclease activity"/>
    <property type="evidence" value="ECO:0007669"/>
    <property type="project" value="InterPro"/>
</dbReference>
<dbReference type="AlphaFoldDB" id="A0A3A4JW58"/>
<name>A0A3A4JW58_9NOCA</name>
<feature type="binding site" evidence="6">
    <location>
        <position position="129"/>
    </location>
    <ligand>
        <name>Mg(2+)</name>
        <dbReference type="ChEBI" id="CHEBI:18420"/>
    </ligand>
</feature>
<dbReference type="InterPro" id="IPR029060">
    <property type="entry name" value="PIN-like_dom_sf"/>
</dbReference>
<evidence type="ECO:0000256" key="6">
    <source>
        <dbReference type="HAMAP-Rule" id="MF_00265"/>
    </source>
</evidence>
<keyword evidence="6" id="KW-0800">Toxin</keyword>
<evidence type="ECO:0000256" key="3">
    <source>
        <dbReference type="ARBA" id="ARBA00022723"/>
    </source>
</evidence>
<dbReference type="EMBL" id="QZFU01000019">
    <property type="protein sequence ID" value="RJO74739.1"/>
    <property type="molecule type" value="Genomic_DNA"/>
</dbReference>
<comment type="cofactor">
    <cofactor evidence="6">
        <name>Mg(2+)</name>
        <dbReference type="ChEBI" id="CHEBI:18420"/>
    </cofactor>
</comment>
<proteinExistence type="inferred from homology"/>
<evidence type="ECO:0000256" key="1">
    <source>
        <dbReference type="ARBA" id="ARBA00022649"/>
    </source>
</evidence>
<dbReference type="HAMAP" id="MF_00265">
    <property type="entry name" value="VapC_Nob1"/>
    <property type="match status" value="1"/>
</dbReference>
<dbReference type="SUPFAM" id="SSF88723">
    <property type="entry name" value="PIN domain-like"/>
    <property type="match status" value="1"/>
</dbReference>
<evidence type="ECO:0000313" key="8">
    <source>
        <dbReference type="EMBL" id="RJO74739.1"/>
    </source>
</evidence>
<reference evidence="8 9" key="1">
    <citation type="submission" date="2018-09" db="EMBL/GenBank/DDBJ databases">
        <title>YIM PH21274 draft genome.</title>
        <authorList>
            <person name="Miao C."/>
        </authorList>
    </citation>
    <scope>NUCLEOTIDE SEQUENCE [LARGE SCALE GENOMIC DNA]</scope>
    <source>
        <strain evidence="8 9">YIM PH 21724</strain>
    </source>
</reference>
<comment type="similarity">
    <text evidence="6">Belongs to the PINc/VapC protein family.</text>
</comment>
<keyword evidence="5 6" id="KW-0460">Magnesium</keyword>
<dbReference type="GO" id="GO:0000287">
    <property type="term" value="F:magnesium ion binding"/>
    <property type="evidence" value="ECO:0007669"/>
    <property type="project" value="UniProtKB-UniRule"/>
</dbReference>
<keyword evidence="4 6" id="KW-0378">Hydrolase</keyword>
<sequence length="172" mass="19491">MALVRFRRSRVRRQQCGFVGTGIRRVSFFIADTSAVIAAYDRAAELHERAKEYLANSVAVVSPLVFDEIDHLLVARFGKDRRTANLVLDDLLTSAEEGAVLIPAVDRDDLRVAQRIIQQYRGLRLDLADAVNVVLAERYLTNDLLTLDEKDFRAVRPLTPTHVSFRLLLQDD</sequence>
<comment type="caution">
    <text evidence="8">The sequence shown here is derived from an EMBL/GenBank/DDBJ whole genome shotgun (WGS) entry which is preliminary data.</text>
</comment>
<dbReference type="InterPro" id="IPR022907">
    <property type="entry name" value="VapC_family"/>
</dbReference>
<evidence type="ECO:0000259" key="7">
    <source>
        <dbReference type="Pfam" id="PF01850"/>
    </source>
</evidence>
<keyword evidence="2 6" id="KW-0540">Nuclease</keyword>